<sequence length="108" mass="12360">MNDGSISPELYTFFAAYFHQDWDLEAEDWEGVVDNYVDADPVSAPLRELASEIDNLRAARSEEDLRTFLLKTVGVSYLPDPLTFKQWLDQIAAHLRDRASEIEHSNEA</sequence>
<proteinExistence type="predicted"/>
<accession>A0A378T986</accession>
<evidence type="ECO:0000313" key="3">
    <source>
        <dbReference type="Proteomes" id="UP000254978"/>
    </source>
</evidence>
<evidence type="ECO:0000259" key="1">
    <source>
        <dbReference type="Pfam" id="PF18593"/>
    </source>
</evidence>
<protein>
    <recommendedName>
        <fullName evidence="1">CdiI immunity protein domain-containing protein</fullName>
    </recommendedName>
</protein>
<dbReference type="EMBL" id="UGQT01000001">
    <property type="protein sequence ID" value="STZ57392.1"/>
    <property type="molecule type" value="Genomic_DNA"/>
</dbReference>
<dbReference type="Proteomes" id="UP000254978">
    <property type="component" value="Unassembled WGS sequence"/>
</dbReference>
<dbReference type="RefSeq" id="WP_115277629.1">
    <property type="nucleotide sequence ID" value="NZ_AP022600.1"/>
</dbReference>
<gene>
    <name evidence="2" type="ORF">NCTC10821_00892</name>
</gene>
<dbReference type="AlphaFoldDB" id="A0A378T986"/>
<reference evidence="2 3" key="1">
    <citation type="submission" date="2018-06" db="EMBL/GenBank/DDBJ databases">
        <authorList>
            <consortium name="Pathogen Informatics"/>
            <person name="Doyle S."/>
        </authorList>
    </citation>
    <scope>NUCLEOTIDE SEQUENCE [LARGE SCALE GENOMIC DNA]</scope>
    <source>
        <strain evidence="2 3">NCTC10821</strain>
    </source>
</reference>
<name>A0A378T986_9MYCO</name>
<evidence type="ECO:0000313" key="2">
    <source>
        <dbReference type="EMBL" id="STZ57392.1"/>
    </source>
</evidence>
<dbReference type="InterPro" id="IPR041129">
    <property type="entry name" value="CdiI_2"/>
</dbReference>
<dbReference type="Pfam" id="PF18593">
    <property type="entry name" value="CdiI_2"/>
    <property type="match status" value="1"/>
</dbReference>
<organism evidence="2 3">
    <name type="scientific">Mycolicibacterium tokaiense</name>
    <dbReference type="NCBI Taxonomy" id="39695"/>
    <lineage>
        <taxon>Bacteria</taxon>
        <taxon>Bacillati</taxon>
        <taxon>Actinomycetota</taxon>
        <taxon>Actinomycetes</taxon>
        <taxon>Mycobacteriales</taxon>
        <taxon>Mycobacteriaceae</taxon>
        <taxon>Mycolicibacterium</taxon>
    </lineage>
</organism>
<feature type="domain" description="CdiI immunity protein" evidence="1">
    <location>
        <begin position="8"/>
        <end position="94"/>
    </location>
</feature>
<dbReference type="OrthoDB" id="3786912at2"/>
<keyword evidence="3" id="KW-1185">Reference proteome</keyword>